<dbReference type="SMART" id="SM01190">
    <property type="entry name" value="EMP24_GP25L"/>
    <property type="match status" value="1"/>
</dbReference>
<dbReference type="KEGG" id="asau:88173327"/>
<evidence type="ECO:0000256" key="3">
    <source>
        <dbReference type="SAM" id="SignalP"/>
    </source>
</evidence>
<evidence type="ECO:0000313" key="6">
    <source>
        <dbReference type="Proteomes" id="UP001338582"/>
    </source>
</evidence>
<proteinExistence type="predicted"/>
<keyword evidence="6" id="KW-1185">Reference proteome</keyword>
<keyword evidence="2" id="KW-0472">Membrane</keyword>
<dbReference type="EMBL" id="CP138896">
    <property type="protein sequence ID" value="WPK24963.1"/>
    <property type="molecule type" value="Genomic_DNA"/>
</dbReference>
<feature type="domain" description="GOLD" evidence="4">
    <location>
        <begin position="20"/>
        <end position="278"/>
    </location>
</feature>
<sequence length="283" mass="33155">MFRAHALLVCLLAYLPAVLAIGLSIPPVLIGDKKRYSSPLNLANCVSYLTSKDDIITVTIKAGDKLNSQLLNLNVFDSQKNTLRFLEDLEHNQMVMFTNLDYQLSGQDHHWKRLLDFHREKKPQEGIDLLPSVPDKTYVHICFDNIYLDKSWSFQKQPRELIINVDIKSLTALKKTNYKKYAKYFSHFLESDDIETDFDFSEENFESAVKKLENLLNEVSEELDASLKIVQNLKLHERRLRDLNEEIFENYIKTSTLLLFTIGSLGLIQLFYYKFYFKRRKLI</sequence>
<evidence type="ECO:0000313" key="5">
    <source>
        <dbReference type="EMBL" id="WPK24963.1"/>
    </source>
</evidence>
<dbReference type="AlphaFoldDB" id="A0AAX4H8Y5"/>
<dbReference type="InterPro" id="IPR009038">
    <property type="entry name" value="GOLD_dom"/>
</dbReference>
<evidence type="ECO:0000256" key="2">
    <source>
        <dbReference type="SAM" id="Phobius"/>
    </source>
</evidence>
<dbReference type="Proteomes" id="UP001338582">
    <property type="component" value="Chromosome 3"/>
</dbReference>
<organism evidence="5 6">
    <name type="scientific">Australozyma saopauloensis</name>
    <dbReference type="NCBI Taxonomy" id="291208"/>
    <lineage>
        <taxon>Eukaryota</taxon>
        <taxon>Fungi</taxon>
        <taxon>Dikarya</taxon>
        <taxon>Ascomycota</taxon>
        <taxon>Saccharomycotina</taxon>
        <taxon>Pichiomycetes</taxon>
        <taxon>Metschnikowiaceae</taxon>
        <taxon>Australozyma</taxon>
    </lineage>
</organism>
<feature type="transmembrane region" description="Helical" evidence="2">
    <location>
        <begin position="257"/>
        <end position="277"/>
    </location>
</feature>
<protein>
    <recommendedName>
        <fullName evidence="4">GOLD domain-containing protein</fullName>
    </recommendedName>
</protein>
<feature type="signal peptide" evidence="3">
    <location>
        <begin position="1"/>
        <end position="20"/>
    </location>
</feature>
<dbReference type="RefSeq" id="XP_062877346.1">
    <property type="nucleotide sequence ID" value="XM_063021276.1"/>
</dbReference>
<evidence type="ECO:0000259" key="4">
    <source>
        <dbReference type="SMART" id="SM01190"/>
    </source>
</evidence>
<keyword evidence="3" id="KW-0732">Signal</keyword>
<gene>
    <name evidence="5" type="ORF">PUMCH_002262</name>
</gene>
<reference evidence="5 6" key="1">
    <citation type="submission" date="2023-10" db="EMBL/GenBank/DDBJ databases">
        <title>Draft Genome Sequence of Candida saopaulonensis from a very Premature Infant with Sepsis.</title>
        <authorList>
            <person name="Ning Y."/>
            <person name="Dai R."/>
            <person name="Xiao M."/>
            <person name="Xu Y."/>
            <person name="Yan Q."/>
            <person name="Zhang L."/>
        </authorList>
    </citation>
    <scope>NUCLEOTIDE SEQUENCE [LARGE SCALE GENOMIC DNA]</scope>
    <source>
        <strain evidence="5 6">19XY460</strain>
    </source>
</reference>
<dbReference type="Pfam" id="PF01105">
    <property type="entry name" value="EMP24_GP25L"/>
    <property type="match status" value="1"/>
</dbReference>
<name>A0AAX4H8Y5_9ASCO</name>
<dbReference type="GeneID" id="88173327"/>
<keyword evidence="2" id="KW-1133">Transmembrane helix</keyword>
<evidence type="ECO:0000256" key="1">
    <source>
        <dbReference type="SAM" id="Coils"/>
    </source>
</evidence>
<keyword evidence="2" id="KW-0812">Transmembrane</keyword>
<keyword evidence="1" id="KW-0175">Coiled coil</keyword>
<feature type="chain" id="PRO_5043679753" description="GOLD domain-containing protein" evidence="3">
    <location>
        <begin position="21"/>
        <end position="283"/>
    </location>
</feature>
<feature type="coiled-coil region" evidence="1">
    <location>
        <begin position="198"/>
        <end position="246"/>
    </location>
</feature>
<accession>A0AAX4H8Y5</accession>